<evidence type="ECO:0000313" key="2">
    <source>
        <dbReference type="EMBL" id="GGX51474.1"/>
    </source>
</evidence>
<dbReference type="PANTHER" id="PTHR39515">
    <property type="entry name" value="CONSERVED PROTEIN"/>
    <property type="match status" value="1"/>
</dbReference>
<dbReference type="Proteomes" id="UP000645555">
    <property type="component" value="Unassembled WGS sequence"/>
</dbReference>
<dbReference type="SUPFAM" id="SSF46785">
    <property type="entry name" value="Winged helix' DNA-binding domain"/>
    <property type="match status" value="1"/>
</dbReference>
<proteinExistence type="predicted"/>
<dbReference type="InterPro" id="IPR036388">
    <property type="entry name" value="WH-like_DNA-bd_sf"/>
</dbReference>
<name>A0A918K636_9ACTN</name>
<dbReference type="InterPro" id="IPR036390">
    <property type="entry name" value="WH_DNA-bd_sf"/>
</dbReference>
<comment type="caution">
    <text evidence="2">The sequence shown here is derived from an EMBL/GenBank/DDBJ whole genome shotgun (WGS) entry which is preliminary data.</text>
</comment>
<evidence type="ECO:0000313" key="3">
    <source>
        <dbReference type="Proteomes" id="UP000645555"/>
    </source>
</evidence>
<reference evidence="2" key="2">
    <citation type="submission" date="2020-09" db="EMBL/GenBank/DDBJ databases">
        <authorList>
            <person name="Sun Q."/>
            <person name="Ohkuma M."/>
        </authorList>
    </citation>
    <scope>NUCLEOTIDE SEQUENCE</scope>
    <source>
        <strain evidence="2">JCM 4956</strain>
    </source>
</reference>
<dbReference type="SMART" id="SM00347">
    <property type="entry name" value="HTH_MARR"/>
    <property type="match status" value="1"/>
</dbReference>
<dbReference type="RefSeq" id="WP_190034879.1">
    <property type="nucleotide sequence ID" value="NZ_BMWD01000005.1"/>
</dbReference>
<reference evidence="2" key="1">
    <citation type="journal article" date="2014" name="Int. J. Syst. Evol. Microbiol.">
        <title>Complete genome sequence of Corynebacterium casei LMG S-19264T (=DSM 44701T), isolated from a smear-ripened cheese.</title>
        <authorList>
            <consortium name="US DOE Joint Genome Institute (JGI-PGF)"/>
            <person name="Walter F."/>
            <person name="Albersmeier A."/>
            <person name="Kalinowski J."/>
            <person name="Ruckert C."/>
        </authorList>
    </citation>
    <scope>NUCLEOTIDE SEQUENCE</scope>
    <source>
        <strain evidence="2">JCM 4956</strain>
    </source>
</reference>
<gene>
    <name evidence="2" type="ORF">GCM10010515_18330</name>
</gene>
<sequence>MDKPTHLIEFETMLLGRHLYLNSPRARVGGRLERSAYIVLSRIRMEGPMSIGQLSDAFGLDASTLNRQTAAMLRGGLVERIPDPEGGIARKFRITAEGERRLDTHRTESVGALEKVMADWDPEEVAAFAGYLKRFNTDIENLDERPWPRP</sequence>
<evidence type="ECO:0000259" key="1">
    <source>
        <dbReference type="PROSITE" id="PS50995"/>
    </source>
</evidence>
<dbReference type="InterPro" id="IPR000835">
    <property type="entry name" value="HTH_MarR-typ"/>
</dbReference>
<feature type="domain" description="HTH marR-type" evidence="1">
    <location>
        <begin position="1"/>
        <end position="137"/>
    </location>
</feature>
<protein>
    <submittedName>
        <fullName evidence="2">Transcriptional regulator</fullName>
    </submittedName>
</protein>
<dbReference type="EMBL" id="BMWD01000005">
    <property type="protein sequence ID" value="GGX51474.1"/>
    <property type="molecule type" value="Genomic_DNA"/>
</dbReference>
<dbReference type="PROSITE" id="PS50995">
    <property type="entry name" value="HTH_MARR_2"/>
    <property type="match status" value="1"/>
</dbReference>
<dbReference type="Gene3D" id="1.10.10.10">
    <property type="entry name" value="Winged helix-like DNA-binding domain superfamily/Winged helix DNA-binding domain"/>
    <property type="match status" value="1"/>
</dbReference>
<dbReference type="GO" id="GO:0003700">
    <property type="term" value="F:DNA-binding transcription factor activity"/>
    <property type="evidence" value="ECO:0007669"/>
    <property type="project" value="InterPro"/>
</dbReference>
<dbReference type="AlphaFoldDB" id="A0A918K636"/>
<dbReference type="PANTHER" id="PTHR39515:SF2">
    <property type="entry name" value="HTH-TYPE TRANSCRIPTIONAL REGULATOR RV0880"/>
    <property type="match status" value="1"/>
</dbReference>
<keyword evidence="3" id="KW-1185">Reference proteome</keyword>
<organism evidence="2 3">
    <name type="scientific">Streptomyces fructofermentans</name>
    <dbReference type="NCBI Taxonomy" id="152141"/>
    <lineage>
        <taxon>Bacteria</taxon>
        <taxon>Bacillati</taxon>
        <taxon>Actinomycetota</taxon>
        <taxon>Actinomycetes</taxon>
        <taxon>Kitasatosporales</taxon>
        <taxon>Streptomycetaceae</taxon>
        <taxon>Streptomyces</taxon>
    </lineage>
</organism>
<dbReference type="InterPro" id="IPR052526">
    <property type="entry name" value="HTH-type_Bedaq_tolerance"/>
</dbReference>
<dbReference type="Pfam" id="PF01047">
    <property type="entry name" value="MarR"/>
    <property type="match status" value="1"/>
</dbReference>
<accession>A0A918K636</accession>